<accession>F4L7D9</accession>
<dbReference type="InterPro" id="IPR013783">
    <property type="entry name" value="Ig-like_fold"/>
</dbReference>
<dbReference type="Pfam" id="PF17210">
    <property type="entry name" value="SdrD_B"/>
    <property type="match status" value="2"/>
</dbReference>
<dbReference type="Gene3D" id="2.60.40.740">
    <property type="match status" value="6"/>
</dbReference>
<protein>
    <submittedName>
        <fullName evidence="5">Cna B domain protein</fullName>
    </submittedName>
</protein>
<dbReference type="KEGG" id="hhy:Halhy_5341"/>
<name>F4L7D9_HALH1</name>
<dbReference type="InterPro" id="IPR026444">
    <property type="entry name" value="Secre_tail"/>
</dbReference>
<dbReference type="InterPro" id="IPR025667">
    <property type="entry name" value="SprB_repeat"/>
</dbReference>
<reference key="2">
    <citation type="submission" date="2011-04" db="EMBL/GenBank/DDBJ databases">
        <title>Complete sequence of chromosome of Haliscomenobacter hydrossis DSM 1100.</title>
        <authorList>
            <consortium name="US DOE Joint Genome Institute (JGI-PGF)"/>
            <person name="Lucas S."/>
            <person name="Han J."/>
            <person name="Lapidus A."/>
            <person name="Bruce D."/>
            <person name="Goodwin L."/>
            <person name="Pitluck S."/>
            <person name="Peters L."/>
            <person name="Kyrpides N."/>
            <person name="Mavromatis K."/>
            <person name="Ivanova N."/>
            <person name="Ovchinnikova G."/>
            <person name="Pagani I."/>
            <person name="Daligault H."/>
            <person name="Detter J.C."/>
            <person name="Han C."/>
            <person name="Land M."/>
            <person name="Hauser L."/>
            <person name="Markowitz V."/>
            <person name="Cheng J.-F."/>
            <person name="Hugenholtz P."/>
            <person name="Woyke T."/>
            <person name="Wu D."/>
            <person name="Verbarg S."/>
            <person name="Frueling A."/>
            <person name="Brambilla E."/>
            <person name="Klenk H.-P."/>
            <person name="Eisen J.A."/>
        </authorList>
    </citation>
    <scope>NUCLEOTIDE SEQUENCE</scope>
    <source>
        <strain>DSM 1100</strain>
    </source>
</reference>
<dbReference type="eggNOG" id="COG4932">
    <property type="taxonomic scope" value="Bacteria"/>
</dbReference>
<dbReference type="InterPro" id="IPR007110">
    <property type="entry name" value="Ig-like_dom"/>
</dbReference>
<feature type="domain" description="Ig-like" evidence="4">
    <location>
        <begin position="707"/>
        <end position="798"/>
    </location>
</feature>
<proteinExistence type="predicted"/>
<dbReference type="EMBL" id="CP002691">
    <property type="protein sequence ID" value="AEE53166.1"/>
    <property type="molecule type" value="Genomic_DNA"/>
</dbReference>
<dbReference type="HOGENOM" id="CLU_242140_0_0_10"/>
<dbReference type="InterPro" id="IPR033764">
    <property type="entry name" value="Sdr_B"/>
</dbReference>
<dbReference type="PANTHER" id="PTHR23303">
    <property type="entry name" value="CARBOXYPEPTIDASE REGULATORY REGION-CONTAINING"/>
    <property type="match status" value="1"/>
</dbReference>
<evidence type="ECO:0000259" key="4">
    <source>
        <dbReference type="PROSITE" id="PS50835"/>
    </source>
</evidence>
<dbReference type="Proteomes" id="UP000008461">
    <property type="component" value="Chromosome"/>
</dbReference>
<dbReference type="NCBIfam" id="TIGR04183">
    <property type="entry name" value="Por_Secre_tail"/>
    <property type="match status" value="1"/>
</dbReference>
<evidence type="ECO:0000313" key="5">
    <source>
        <dbReference type="EMBL" id="AEE53166.1"/>
    </source>
</evidence>
<keyword evidence="2" id="KW-0964">Secreted</keyword>
<evidence type="ECO:0000313" key="6">
    <source>
        <dbReference type="Proteomes" id="UP000008461"/>
    </source>
</evidence>
<dbReference type="GO" id="GO:0005576">
    <property type="term" value="C:extracellular region"/>
    <property type="evidence" value="ECO:0007669"/>
    <property type="project" value="UniProtKB-SubCell"/>
</dbReference>
<evidence type="ECO:0000256" key="2">
    <source>
        <dbReference type="ARBA" id="ARBA00022525"/>
    </source>
</evidence>
<comment type="subcellular location">
    <subcellularLocation>
        <location evidence="1">Secreted</location>
    </subcellularLocation>
</comment>
<dbReference type="PANTHER" id="PTHR23303:SF15">
    <property type="entry name" value="COLOSSIN-A"/>
    <property type="match status" value="1"/>
</dbReference>
<dbReference type="eggNOG" id="COG3209">
    <property type="taxonomic scope" value="Bacteria"/>
</dbReference>
<dbReference type="Pfam" id="PF13573">
    <property type="entry name" value="SprB"/>
    <property type="match status" value="10"/>
</dbReference>
<dbReference type="OrthoDB" id="7794186at2"/>
<dbReference type="eggNOG" id="COG3391">
    <property type="taxonomic scope" value="Bacteria"/>
</dbReference>
<dbReference type="InterPro" id="IPR051417">
    <property type="entry name" value="SDr/BOS_complex"/>
</dbReference>
<dbReference type="PROSITE" id="PS50835">
    <property type="entry name" value="IG_LIKE"/>
    <property type="match status" value="1"/>
</dbReference>
<dbReference type="STRING" id="760192.Halhy_5341"/>
<evidence type="ECO:0000256" key="3">
    <source>
        <dbReference type="ARBA" id="ARBA00022729"/>
    </source>
</evidence>
<dbReference type="Pfam" id="PF18962">
    <property type="entry name" value="Por_Secre_tail"/>
    <property type="match status" value="1"/>
</dbReference>
<reference evidence="5 6" key="1">
    <citation type="journal article" date="2011" name="Stand. Genomic Sci.">
        <title>Complete genome sequence of Haliscomenobacter hydrossis type strain (O).</title>
        <authorList>
            <consortium name="US DOE Joint Genome Institute (JGI-PGF)"/>
            <person name="Daligault H."/>
            <person name="Lapidus A."/>
            <person name="Zeytun A."/>
            <person name="Nolan M."/>
            <person name="Lucas S."/>
            <person name="Del Rio T.G."/>
            <person name="Tice H."/>
            <person name="Cheng J.F."/>
            <person name="Tapia R."/>
            <person name="Han C."/>
            <person name="Goodwin L."/>
            <person name="Pitluck S."/>
            <person name="Liolios K."/>
            <person name="Pagani I."/>
            <person name="Ivanova N."/>
            <person name="Huntemann M."/>
            <person name="Mavromatis K."/>
            <person name="Mikhailova N."/>
            <person name="Pati A."/>
            <person name="Chen A."/>
            <person name="Palaniappan K."/>
            <person name="Land M."/>
            <person name="Hauser L."/>
            <person name="Brambilla E.M."/>
            <person name="Rohde M."/>
            <person name="Verbarg S."/>
            <person name="Goker M."/>
            <person name="Bristow J."/>
            <person name="Eisen J.A."/>
            <person name="Markowitz V."/>
            <person name="Hugenholtz P."/>
            <person name="Kyrpides N.C."/>
            <person name="Klenk H.P."/>
            <person name="Woyke T."/>
        </authorList>
    </citation>
    <scope>NUCLEOTIDE SEQUENCE [LARGE SCALE GENOMIC DNA]</scope>
    <source>
        <strain evidence="6">ATCC 27775 / DSM 1100 / LMG 10767 / O</strain>
    </source>
</reference>
<gene>
    <name evidence="5" type="ordered locus">Halhy_5341</name>
</gene>
<keyword evidence="3" id="KW-0732">Signal</keyword>
<organism evidence="5 6">
    <name type="scientific">Haliscomenobacter hydrossis (strain ATCC 27775 / DSM 1100 / LMG 10767 / O)</name>
    <dbReference type="NCBI Taxonomy" id="760192"/>
    <lineage>
        <taxon>Bacteria</taxon>
        <taxon>Pseudomonadati</taxon>
        <taxon>Bacteroidota</taxon>
        <taxon>Saprospiria</taxon>
        <taxon>Saprospirales</taxon>
        <taxon>Haliscomenobacteraceae</taxon>
        <taxon>Haliscomenobacter</taxon>
    </lineage>
</organism>
<dbReference type="SUPFAM" id="SSF117074">
    <property type="entry name" value="Hypothetical protein PA1324"/>
    <property type="match status" value="2"/>
</dbReference>
<dbReference type="Gene3D" id="2.60.40.10">
    <property type="entry name" value="Immunoglobulins"/>
    <property type="match status" value="2"/>
</dbReference>
<sequence>MSKRPKTILSGSCGVPIKLVLLSIFLTFSGFSTKALAQITLSFDLTKPTCAGLSQGSKIVVTPSGGTSPYTYLWSTGATTAEIINVKAGDYGVTVTDAASRSVSGTATLSDPSRINVTFESQSCTSPATIKATGSGGFPPYTYTWDGMIPGQTYTATQPGKYCVTVTDTKLCGKIACFTVSINPMFLDISARAITCPGVNDGTASVSASGGTAPYEYKWSNGATTSAISNLQPGTYTVTVLDAGGCSGTATATVGNKNPIRIVLDPSNPICAGDLNGSIAASASGGNGGFIYRWNTGATANTIAGLGEGIYSVTATDVRGCTLTATDTLLPGSTLNVRPIGIPVTCPGNNDGFALVEATGGMLPYKFRWANGETNNTISRLAPGNYRITVTDAKGCEKIVEVVVRAATAIEITITSTNNPTCGVSRGKAKVVATGGIGPYTYLWSNGATTDSLINLPSGTYRVTVTDKNGCQKFGAATITEPPSMELTLDVKQIDCAGQRNGRITALVSGGTAPFSYAWSTRRTTQSIDSLPPGIYGVIVRDAKSCVVQSSATVVDPPEIILELTLTDFLCGNTTSGNGQITVTGGTAPYRYLWSNGATTSSVQNLGPGTYAVTVTDARNCTKTTNGEIKLNSGIKFTAIKSDVNCNGENNGRIDLTATGGNGKLSYSWSTGDTTKVIENLPPGLYRVTVTDLNNCGKDTSFVIVQPAVLRTQMSGNAVVCGAPQTGAAICTVTGGTTPYTYQWSNNATTSAIAQLNAGLYKVTVTDARECQVIDSFRVLDEGSLLCEIIVTKPVTVPGALDGEARVSVTGGTGPYTYLWSNGATTSAATNLAGGAYSVTATDTRGCTTTCTIALNPTKAVVGDMVWFDRDEDGIMDTGEPGIPGIKVIINRIGQVGSPEMAMTTTGVNGKYLFVVDPGCYQVTFALPDTLRPTIPNAGTDDALDSDIDPFTYKTDTFCVVAGSSNLIWDAGVTPSPRGSTLGTCICLNNATDANTGHFRETISIDALPGETWRISSVQGVFRDDSPNPPAAPLPIVVGTTLPSTSPGIFSLTFRHIDARGYTLRVTNGVDTMIFQNSCFYPTITISNLRDFRDTFCVNTNPFVLEATSSVPGEISFTLNGQPVTRIDPSTLPPGTYELIARLAPNSVDECEAVLRRIIVITRENCRAIIGDFVWEDLDQDGIQDPGEPGIPGVKIIILVVPKGGLTTPDTIVTDANGKWTYTGPAGQYKMTIILPPGYTLGIANAGSNDAIDSDYDPTTLMTNVIELADGEINLTIDAGLIKPCVNLTDAGVIGYDQKLCGPGGDPAPIVNVVLPSGAPGEIEYLWMKSVSSSRFVMAFYEPIPNSNAPDYDPGPLQETTYFARCVRIKDQNCPFIENNVVTIEVGDKVKIDIKSATSFCYKGNAVLRIETNTENAGVRWDFDAGVNPRVAYGKIATVGFEYASRFGVTITVSENNCVGSLSTFLLAVNNPSLCGGAITSFDLDAVAMNAQTARLNWAVPNDGQTYTFDVQRSNDAKRFDQIGTVKEPLRIKDGNQEFEYIDYTALRGVNIYRVRMVNNAFGGEVFSKLADTKVGVEAAELFNIYPNPVKDRLVVQFLQQPTSNITLELYTADGRLRSSKKIDAGALLDGLDFDNLPSGFYFVKINMGELGTETVKIVKE</sequence>
<evidence type="ECO:0000256" key="1">
    <source>
        <dbReference type="ARBA" id="ARBA00004613"/>
    </source>
</evidence>
<dbReference type="RefSeq" id="WP_013767700.1">
    <property type="nucleotide sequence ID" value="NC_015510.1"/>
</dbReference>
<keyword evidence="6" id="KW-1185">Reference proteome</keyword>